<evidence type="ECO:0000313" key="9">
    <source>
        <dbReference type="Proteomes" id="UP001165542"/>
    </source>
</evidence>
<dbReference type="InterPro" id="IPR014729">
    <property type="entry name" value="Rossmann-like_a/b/a_fold"/>
</dbReference>
<organism evidence="8 9">
    <name type="scientific">Halomonas dongshanensis</name>
    <dbReference type="NCBI Taxonomy" id="2890835"/>
    <lineage>
        <taxon>Bacteria</taxon>
        <taxon>Pseudomonadati</taxon>
        <taxon>Pseudomonadota</taxon>
        <taxon>Gammaproteobacteria</taxon>
        <taxon>Oceanospirillales</taxon>
        <taxon>Halomonadaceae</taxon>
        <taxon>Halomonas</taxon>
    </lineage>
</organism>
<evidence type="ECO:0000256" key="4">
    <source>
        <dbReference type="ARBA" id="ARBA00022827"/>
    </source>
</evidence>
<evidence type="ECO:0000313" key="8">
    <source>
        <dbReference type="EMBL" id="MCS2609482.1"/>
    </source>
</evidence>
<dbReference type="Pfam" id="PF00875">
    <property type="entry name" value="DNA_photolyase"/>
    <property type="match status" value="1"/>
</dbReference>
<dbReference type="NCBIfam" id="TIGR02765">
    <property type="entry name" value="crypto_DASH"/>
    <property type="match status" value="1"/>
</dbReference>
<evidence type="ECO:0000256" key="5">
    <source>
        <dbReference type="ARBA" id="ARBA00022991"/>
    </source>
</evidence>
<comment type="cofactor">
    <cofactor evidence="6">
        <name>FAD</name>
        <dbReference type="ChEBI" id="CHEBI:57692"/>
    </cofactor>
    <text evidence="6">Binds 1 FAD per subunit.</text>
</comment>
<dbReference type="InterPro" id="IPR036155">
    <property type="entry name" value="Crypto/Photolyase_N_sf"/>
</dbReference>
<reference evidence="8" key="1">
    <citation type="submission" date="2021-11" db="EMBL/GenBank/DDBJ databases">
        <title>Halomonas sp., isolated from a coastal aquaculture zone in Dongshan Bay.</title>
        <authorList>
            <person name="Lin W."/>
        </authorList>
    </citation>
    <scope>NUCLEOTIDE SEQUENCE</scope>
    <source>
        <strain evidence="8">Yzlin-01</strain>
    </source>
</reference>
<dbReference type="Pfam" id="PF03441">
    <property type="entry name" value="FAD_binding_7"/>
    <property type="match status" value="1"/>
</dbReference>
<keyword evidence="4 6" id="KW-0274">FAD</keyword>
<keyword evidence="5 6" id="KW-0157">Chromophore</keyword>
<comment type="function">
    <text evidence="6">May have a photoreceptor function.</text>
</comment>
<protein>
    <recommendedName>
        <fullName evidence="2 6">Cryptochrome DASH</fullName>
    </recommendedName>
</protein>
<dbReference type="InterPro" id="IPR002081">
    <property type="entry name" value="Cryptochrome/DNA_photolyase_1"/>
</dbReference>
<dbReference type="SUPFAM" id="SSF52425">
    <property type="entry name" value="Cryptochrome/photolyase, N-terminal domain"/>
    <property type="match status" value="1"/>
</dbReference>
<feature type="domain" description="Photolyase/cryptochrome alpha/beta" evidence="7">
    <location>
        <begin position="4"/>
        <end position="138"/>
    </location>
</feature>
<keyword evidence="3 6" id="KW-0285">Flavoprotein</keyword>
<dbReference type="RefSeq" id="WP_259035997.1">
    <property type="nucleotide sequence ID" value="NZ_JAJISC010000004.1"/>
</dbReference>
<proteinExistence type="inferred from homology"/>
<dbReference type="InterPro" id="IPR014133">
    <property type="entry name" value="Cry_DASH"/>
</dbReference>
<dbReference type="InterPro" id="IPR005101">
    <property type="entry name" value="Cryptochr/Photolyase_FAD-bd"/>
</dbReference>
<dbReference type="EMBL" id="JAJISC010000004">
    <property type="protein sequence ID" value="MCS2609482.1"/>
    <property type="molecule type" value="Genomic_DNA"/>
</dbReference>
<name>A0ABT2ED20_9GAMM</name>
<dbReference type="PANTHER" id="PTHR11455:SF22">
    <property type="entry name" value="CRYPTOCHROME DASH"/>
    <property type="match status" value="1"/>
</dbReference>
<dbReference type="InterPro" id="IPR036134">
    <property type="entry name" value="Crypto/Photolyase_FAD-like_sf"/>
</dbReference>
<evidence type="ECO:0000256" key="2">
    <source>
        <dbReference type="ARBA" id="ARBA00017881"/>
    </source>
</evidence>
<evidence type="ECO:0000256" key="3">
    <source>
        <dbReference type="ARBA" id="ARBA00022630"/>
    </source>
</evidence>
<dbReference type="PANTHER" id="PTHR11455">
    <property type="entry name" value="CRYPTOCHROME"/>
    <property type="match status" value="1"/>
</dbReference>
<dbReference type="Gene3D" id="1.10.579.10">
    <property type="entry name" value="DNA Cyclobutane Dipyrimidine Photolyase, subunit A, domain 3"/>
    <property type="match status" value="1"/>
</dbReference>
<dbReference type="PROSITE" id="PS51645">
    <property type="entry name" value="PHR_CRY_ALPHA_BETA"/>
    <property type="match status" value="1"/>
</dbReference>
<dbReference type="PRINTS" id="PR00147">
    <property type="entry name" value="DNAPHOTLYASE"/>
</dbReference>
<evidence type="ECO:0000256" key="1">
    <source>
        <dbReference type="ARBA" id="ARBA00005862"/>
    </source>
</evidence>
<comment type="cofactor">
    <cofactor evidence="6">
        <name>(6R)-5,10-methylene-5,6,7,8-tetrahydrofolate</name>
        <dbReference type="ChEBI" id="CHEBI:15636"/>
    </cofactor>
    <text evidence="6">Binds 1 5,10-methenyltetrahydrofolate (MTHF) per subunit.</text>
</comment>
<comment type="similarity">
    <text evidence="1 6">Belongs to the DNA photolyase class-1 family.</text>
</comment>
<evidence type="ECO:0000259" key="7">
    <source>
        <dbReference type="PROSITE" id="PS51645"/>
    </source>
</evidence>
<accession>A0ABT2ED20</accession>
<sequence>MTGVIDIVWLREDLRVADNRLLHFDARPDQLLCVYVLDERWLAPVFGGEPHARIGPARLNFLWQSLIALRGELLQLGSDLLVRVGDPAEVVLELATRHQARAVRVADHGGADERAQTERVRCGLPPDTELIELENGYLFDGDQLPFACEELPGSFSAFRRQVEAVAEVEQSHKAAVSLPPWPDAPRGFPSLTSVCPLSAQWQPDERQGALCEGGEVAGRERLYDYLWRHMGGHSYKKTRDGLLGERFSTRLSAWLAQGCLSARQVFDQVRAWEKDYGATESSYWIKFELMWRDYFWRVAQHERTRMYGARELPPVNEAFKRWRDGRTGVPFIDAAMRELALTGWMPNRARQNVASFLVKDLGVDWRLGAAWFEHCLIDYDVASNWGNWRYIAGVGRDPRPDRYFNVLKQGCHYDPKGLYVAHWLPALKTLSPGVGRHQPWRIDPARFAAPVVNPSAWERWLVDPESATATLDEMEEAEE</sequence>
<dbReference type="Gene3D" id="3.40.50.620">
    <property type="entry name" value="HUPs"/>
    <property type="match status" value="1"/>
</dbReference>
<evidence type="ECO:0000256" key="6">
    <source>
        <dbReference type="RuleBase" id="RU367151"/>
    </source>
</evidence>
<dbReference type="Gene3D" id="1.25.40.80">
    <property type="match status" value="1"/>
</dbReference>
<gene>
    <name evidence="8" type="ORF">LLY24_09150</name>
</gene>
<comment type="caution">
    <text evidence="8">The sequence shown here is derived from an EMBL/GenBank/DDBJ whole genome shotgun (WGS) entry which is preliminary data.</text>
</comment>
<dbReference type="Proteomes" id="UP001165542">
    <property type="component" value="Unassembled WGS sequence"/>
</dbReference>
<keyword evidence="9" id="KW-1185">Reference proteome</keyword>
<dbReference type="SUPFAM" id="SSF48173">
    <property type="entry name" value="Cryptochrome/photolyase FAD-binding domain"/>
    <property type="match status" value="1"/>
</dbReference>
<dbReference type="InterPro" id="IPR006050">
    <property type="entry name" value="DNA_photolyase_N"/>
</dbReference>